<accession>A0A0K1PUQ0</accession>
<feature type="region of interest" description="Disordered" evidence="1">
    <location>
        <begin position="1"/>
        <end position="20"/>
    </location>
</feature>
<organism evidence="2 3">
    <name type="scientific">Labilithrix luteola</name>
    <dbReference type="NCBI Taxonomy" id="1391654"/>
    <lineage>
        <taxon>Bacteria</taxon>
        <taxon>Pseudomonadati</taxon>
        <taxon>Myxococcota</taxon>
        <taxon>Polyangia</taxon>
        <taxon>Polyangiales</taxon>
        <taxon>Labilitrichaceae</taxon>
        <taxon>Labilithrix</taxon>
    </lineage>
</organism>
<gene>
    <name evidence="2" type="ORF">AKJ09_03770</name>
</gene>
<dbReference type="AlphaFoldDB" id="A0A0K1PUQ0"/>
<evidence type="ECO:0000313" key="2">
    <source>
        <dbReference type="EMBL" id="AKU97106.1"/>
    </source>
</evidence>
<keyword evidence="3" id="KW-1185">Reference proteome</keyword>
<evidence type="ECO:0000313" key="3">
    <source>
        <dbReference type="Proteomes" id="UP000064967"/>
    </source>
</evidence>
<sequence>MLGDVRGDPLRGFPGVTHRGGGTLVCSPQSGFFGRASLEGLRATAT</sequence>
<proteinExistence type="predicted"/>
<reference evidence="2 3" key="1">
    <citation type="submission" date="2015-08" db="EMBL/GenBank/DDBJ databases">
        <authorList>
            <person name="Babu N.S."/>
            <person name="Beckwith C.J."/>
            <person name="Beseler K.G."/>
            <person name="Brison A."/>
            <person name="Carone J.V."/>
            <person name="Caskin T.P."/>
            <person name="Diamond M."/>
            <person name="Durham M.E."/>
            <person name="Foxe J.M."/>
            <person name="Go M."/>
            <person name="Henderson B.A."/>
            <person name="Jones I.B."/>
            <person name="McGettigan J.A."/>
            <person name="Micheletti S.J."/>
            <person name="Nasrallah M.E."/>
            <person name="Ortiz D."/>
            <person name="Piller C.R."/>
            <person name="Privatt S.R."/>
            <person name="Schneider S.L."/>
            <person name="Sharp S."/>
            <person name="Smith T.C."/>
            <person name="Stanton J.D."/>
            <person name="Ullery H.E."/>
            <person name="Wilson R.J."/>
            <person name="Serrano M.G."/>
            <person name="Buck G."/>
            <person name="Lee V."/>
            <person name="Wang Y."/>
            <person name="Carvalho R."/>
            <person name="Voegtly L."/>
            <person name="Shi R."/>
            <person name="Duckworth R."/>
            <person name="Johnson A."/>
            <person name="Loviza R."/>
            <person name="Walstead R."/>
            <person name="Shah Z."/>
            <person name="Kiflezghi M."/>
            <person name="Wade K."/>
            <person name="Ball S.L."/>
            <person name="Bradley K.W."/>
            <person name="Asai D.J."/>
            <person name="Bowman C.A."/>
            <person name="Russell D.A."/>
            <person name="Pope W.H."/>
            <person name="Jacobs-Sera D."/>
            <person name="Hendrix R.W."/>
            <person name="Hatfull G.F."/>
        </authorList>
    </citation>
    <scope>NUCLEOTIDE SEQUENCE [LARGE SCALE GENOMIC DNA]</scope>
    <source>
        <strain evidence="2 3">DSM 27648</strain>
    </source>
</reference>
<name>A0A0K1PUQ0_9BACT</name>
<dbReference type="KEGG" id="llu:AKJ09_03770"/>
<dbReference type="Proteomes" id="UP000064967">
    <property type="component" value="Chromosome"/>
</dbReference>
<dbReference type="EMBL" id="CP012333">
    <property type="protein sequence ID" value="AKU97106.1"/>
    <property type="molecule type" value="Genomic_DNA"/>
</dbReference>
<protein>
    <submittedName>
        <fullName evidence="2">Uncharacterized protein</fullName>
    </submittedName>
</protein>
<evidence type="ECO:0000256" key="1">
    <source>
        <dbReference type="SAM" id="MobiDB-lite"/>
    </source>
</evidence>
<dbReference type="STRING" id="1391654.AKJ09_03770"/>